<dbReference type="GO" id="GO:0005829">
    <property type="term" value="C:cytosol"/>
    <property type="evidence" value="ECO:0007669"/>
    <property type="project" value="TreeGrafter"/>
</dbReference>
<keyword evidence="6" id="KW-1185">Reference proteome</keyword>
<dbReference type="InterPro" id="IPR050155">
    <property type="entry name" value="HAD-like_hydrolase_sf"/>
</dbReference>
<dbReference type="Gene3D" id="3.40.50.1000">
    <property type="entry name" value="HAD superfamily/HAD-like"/>
    <property type="match status" value="1"/>
</dbReference>
<dbReference type="OrthoDB" id="9797743at2"/>
<dbReference type="SFLD" id="SFLDG01129">
    <property type="entry name" value="C1.5:_HAD__Beta-PGM__Phosphata"/>
    <property type="match status" value="1"/>
</dbReference>
<dbReference type="Gene3D" id="1.10.150.240">
    <property type="entry name" value="Putative phosphatase, domain 2"/>
    <property type="match status" value="1"/>
</dbReference>
<dbReference type="Proteomes" id="UP000261704">
    <property type="component" value="Chromosome"/>
</dbReference>
<dbReference type="PANTHER" id="PTHR43434:SF1">
    <property type="entry name" value="PHOSPHOGLYCOLATE PHOSPHATASE"/>
    <property type="match status" value="1"/>
</dbReference>
<dbReference type="InterPro" id="IPR036412">
    <property type="entry name" value="HAD-like_sf"/>
</dbReference>
<evidence type="ECO:0000313" key="5">
    <source>
        <dbReference type="EMBL" id="AXX98354.1"/>
    </source>
</evidence>
<dbReference type="KEGG" id="pamo:BAR1_10710"/>
<evidence type="ECO:0000256" key="1">
    <source>
        <dbReference type="ARBA" id="ARBA00000830"/>
    </source>
</evidence>
<evidence type="ECO:0000313" key="6">
    <source>
        <dbReference type="Proteomes" id="UP000261704"/>
    </source>
</evidence>
<protein>
    <recommendedName>
        <fullName evidence="4">phosphoglycolate phosphatase</fullName>
        <ecNumber evidence="4">3.1.3.18</ecNumber>
    </recommendedName>
</protein>
<keyword evidence="5" id="KW-0378">Hydrolase</keyword>
<dbReference type="SUPFAM" id="SSF56784">
    <property type="entry name" value="HAD-like"/>
    <property type="match status" value="1"/>
</dbReference>
<dbReference type="NCBIfam" id="TIGR01549">
    <property type="entry name" value="HAD-SF-IA-v1"/>
    <property type="match status" value="1"/>
</dbReference>
<dbReference type="RefSeq" id="WP_118943010.1">
    <property type="nucleotide sequence ID" value="NZ_CP032125.1"/>
</dbReference>
<reference evidence="5 6" key="1">
    <citation type="submission" date="2018-09" db="EMBL/GenBank/DDBJ databases">
        <title>Profundibacter amoris BAR1 gen. nov., sp. nov., a new member of the Roseobacter clade isolated at Lokis Castle Vent Field on the Arctic Mid-Oceanic Ridge.</title>
        <authorList>
            <person name="Le Moine Bauer S."/>
            <person name="Sjoeberg A.G."/>
            <person name="L'Haridon S."/>
            <person name="Stokke R."/>
            <person name="Roalkvam I."/>
            <person name="Steen I.H."/>
            <person name="Dahle H."/>
        </authorList>
    </citation>
    <scope>NUCLEOTIDE SEQUENCE [LARGE SCALE GENOMIC DNA]</scope>
    <source>
        <strain evidence="5 6">BAR1</strain>
    </source>
</reference>
<proteinExistence type="inferred from homology"/>
<comment type="similarity">
    <text evidence="3">Belongs to the HAD-like hydrolase superfamily. CbbY/CbbZ/Gph/YieH family.</text>
</comment>
<dbReference type="GO" id="GO:0008967">
    <property type="term" value="F:phosphoglycolate phosphatase activity"/>
    <property type="evidence" value="ECO:0007669"/>
    <property type="project" value="UniProtKB-EC"/>
</dbReference>
<dbReference type="InterPro" id="IPR023214">
    <property type="entry name" value="HAD_sf"/>
</dbReference>
<dbReference type="CDD" id="cd01427">
    <property type="entry name" value="HAD_like"/>
    <property type="match status" value="1"/>
</dbReference>
<dbReference type="Pfam" id="PF00702">
    <property type="entry name" value="Hydrolase"/>
    <property type="match status" value="1"/>
</dbReference>
<evidence type="ECO:0000256" key="2">
    <source>
        <dbReference type="ARBA" id="ARBA00004818"/>
    </source>
</evidence>
<dbReference type="PANTHER" id="PTHR43434">
    <property type="entry name" value="PHOSPHOGLYCOLATE PHOSPHATASE"/>
    <property type="match status" value="1"/>
</dbReference>
<gene>
    <name evidence="5" type="ORF">BAR1_10710</name>
</gene>
<dbReference type="EC" id="3.1.3.18" evidence="4"/>
<dbReference type="InterPro" id="IPR006439">
    <property type="entry name" value="HAD-SF_hydro_IA"/>
</dbReference>
<comment type="catalytic activity">
    <reaction evidence="1">
        <text>2-phosphoglycolate + H2O = glycolate + phosphate</text>
        <dbReference type="Rhea" id="RHEA:14369"/>
        <dbReference type="ChEBI" id="CHEBI:15377"/>
        <dbReference type="ChEBI" id="CHEBI:29805"/>
        <dbReference type="ChEBI" id="CHEBI:43474"/>
        <dbReference type="ChEBI" id="CHEBI:58033"/>
        <dbReference type="EC" id="3.1.3.18"/>
    </reaction>
</comment>
<organism evidence="5 6">
    <name type="scientific">Profundibacter amoris</name>
    <dbReference type="NCBI Taxonomy" id="2171755"/>
    <lineage>
        <taxon>Bacteria</taxon>
        <taxon>Pseudomonadati</taxon>
        <taxon>Pseudomonadota</taxon>
        <taxon>Alphaproteobacteria</taxon>
        <taxon>Rhodobacterales</taxon>
        <taxon>Paracoccaceae</taxon>
        <taxon>Profundibacter</taxon>
    </lineage>
</organism>
<evidence type="ECO:0000256" key="3">
    <source>
        <dbReference type="ARBA" id="ARBA00006171"/>
    </source>
</evidence>
<dbReference type="InterPro" id="IPR023198">
    <property type="entry name" value="PGP-like_dom2"/>
</dbReference>
<name>A0A347UHM6_9RHOB</name>
<accession>A0A347UHM6</accession>
<dbReference type="GO" id="GO:0006281">
    <property type="term" value="P:DNA repair"/>
    <property type="evidence" value="ECO:0007669"/>
    <property type="project" value="TreeGrafter"/>
</dbReference>
<sequence>MDIQAILFDKDGTLFDFYATWGIWAKTLLLDEAGGDAELAARMGDAIGYDIRTGTFAPDSMVIFDTPPDIAATLLPFFGGEKVQSLTDRLNAAAAQVPMVEATPLIPLLLELQARGLKLGVATNDGEAPARAHLEASGISGMFDFIVGSDSGFGGKPEAGMMQAFADHIGMAGERIAMVGDSVHDLVAGRAAGMVPVAVLTGVAGQDELAPHADVVLPDIGHLPAWLG</sequence>
<dbReference type="EMBL" id="CP032125">
    <property type="protein sequence ID" value="AXX98354.1"/>
    <property type="molecule type" value="Genomic_DNA"/>
</dbReference>
<comment type="pathway">
    <text evidence="2">Organic acid metabolism; glycolate biosynthesis; glycolate from 2-phosphoglycolate: step 1/1.</text>
</comment>
<evidence type="ECO:0000256" key="4">
    <source>
        <dbReference type="ARBA" id="ARBA00013078"/>
    </source>
</evidence>
<dbReference type="AlphaFoldDB" id="A0A347UHM6"/>
<dbReference type="SFLD" id="SFLDS00003">
    <property type="entry name" value="Haloacid_Dehalogenase"/>
    <property type="match status" value="1"/>
</dbReference>